<feature type="transmembrane region" description="Helical" evidence="1">
    <location>
        <begin position="341"/>
        <end position="364"/>
    </location>
</feature>
<keyword evidence="3" id="KW-1185">Reference proteome</keyword>
<feature type="transmembrane region" description="Helical" evidence="1">
    <location>
        <begin position="1275"/>
        <end position="1296"/>
    </location>
</feature>
<feature type="transmembrane region" description="Helical" evidence="1">
    <location>
        <begin position="1317"/>
        <end position="1333"/>
    </location>
</feature>
<feature type="transmembrane region" description="Helical" evidence="1">
    <location>
        <begin position="391"/>
        <end position="410"/>
    </location>
</feature>
<feature type="transmembrane region" description="Helical" evidence="1">
    <location>
        <begin position="672"/>
        <end position="693"/>
    </location>
</feature>
<evidence type="ECO:0000313" key="3">
    <source>
        <dbReference type="Proteomes" id="UP001642540"/>
    </source>
</evidence>
<feature type="transmembrane region" description="Helical" evidence="1">
    <location>
        <begin position="714"/>
        <end position="733"/>
    </location>
</feature>
<evidence type="ECO:0000256" key="1">
    <source>
        <dbReference type="SAM" id="Phobius"/>
    </source>
</evidence>
<proteinExistence type="predicted"/>
<protein>
    <submittedName>
        <fullName evidence="2">Uncharacterized protein</fullName>
    </submittedName>
</protein>
<gene>
    <name evidence="2" type="ORF">ODALV1_LOCUS212</name>
</gene>
<comment type="caution">
    <text evidence="2">The sequence shown here is derived from an EMBL/GenBank/DDBJ whole genome shotgun (WGS) entry which is preliminary data.</text>
</comment>
<organism evidence="2 3">
    <name type="scientific">Orchesella dallaii</name>
    <dbReference type="NCBI Taxonomy" id="48710"/>
    <lineage>
        <taxon>Eukaryota</taxon>
        <taxon>Metazoa</taxon>
        <taxon>Ecdysozoa</taxon>
        <taxon>Arthropoda</taxon>
        <taxon>Hexapoda</taxon>
        <taxon>Collembola</taxon>
        <taxon>Entomobryomorpha</taxon>
        <taxon>Entomobryoidea</taxon>
        <taxon>Orchesellidae</taxon>
        <taxon>Orchesellinae</taxon>
        <taxon>Orchesella</taxon>
    </lineage>
</organism>
<keyword evidence="1" id="KW-0812">Transmembrane</keyword>
<accession>A0ABP1PI06</accession>
<sequence>MEFFFPFKIDQSCFVNFVSEENTYLEYPQQLQIPEIQNTFQNNETLIQSFTVHDVQRLNFSSDIEELLFNDELSLSDGYFRFHSKYRPSCTIFLLLTISFNATKTAITNSGHGTSENTQFLVIQRRHKPFSNLNKTLLQNFSPQFKALQSETQNAFYANLAFVSFEESEDESAINMEIHAYCYYCPKNIGHLHLLDFKPNITTSKILSKCRRVNYNGYERSLYLLNPFQTSNENESVLQLLIGEGRDNFYKSMRNQYLATHMMYLTIVHKLNMTIHLTNHQIEDENEVYWHLSLKAISGENRMIRNLLANTRSTFKTFDQLGLQAMYCIKNSDLVKISWDIYLTIFDYQTWLCFGFTLLLYAILYQNPLRGIDLAWIMFDMGLWLEHPRKILVFYLISAIFLPLLHGTGVSTDFIKFDIPSSFNQIYKSGYRIWTNSLEERAESASLMPKYTKRSLLKDINVKRVEDILSKRYDYIFPTTPQKQVEAMANKKLLLPKGLEGMFIFPSLVYALSEQNMFVAENDFVCGSVSLTSRYGFQIYETYQIRGHLSSKFLILISASEAAGMYGHFKKMILFQKALIWKLEVEDLSNALSSATLSARTPLEKIEDENEVYWHLSLKELSPESKLLRNLLANTRSTYKTFDQGALKAMYCIRSCELVKISWDIYLTILDYPTWICFGITLLLYAVLYQNLLRGIDLAWIMFDMGFWSKHPRKILVFYLISAIFLPLLHGSGMSTDFITFDIPSSFNQIYKGGYRIWTNNLEAVEKSADLWPEYTKRSLLKDIDVKRVEDVLSKRYDYKFPTTPREQVEAMAKNKLLLPNAEESLRNFPSLTHVLSEREVIVAENDFVCGSVSLTSRYGFQLSNTYQIRGQMSSKLLIWLSALEAAGMFPHFKSMLLFQKATIWKLKVDDLSRALSSATLAARTPLEKLPLKIDQSCFVNFLIEENTYLEYPQQLQIPEIQNTFQNNETNIQSFTVHVVQRLNFSFDVEELLVEDRLSLSDGYFRFHSKHRESCTLFILLTTSFNATTTAITNSGHGTSENTQFLVIQRGHKPFANQNDSLSLSFSSQFKALEFETKNAFYANLAFLSVQESVAKSTLNMEIHVYCYYCPENMGHLHLLEFKSKVTTSSISSECRRLNSNGYERDVYILAPHVPSNLNDSNFNFLLGEGRDNFYKSLRNHYLAPHVVLLTITHKLNMTIPRTVYHTQIEAENEVYWQLSIKELSPENIMRLNLLANTRSTFKTFDQVALKAMYCIKSSELVKISWDIYLTILDYPTWLCFGITLLLYAVLYQNLLRALDLAWIMFDLGFWSNHPRKILVFYLIGAIFLPLVHESGMSTDFVNLENPSGVNQIYKAGYRLWTN</sequence>
<reference evidence="2 3" key="1">
    <citation type="submission" date="2024-08" db="EMBL/GenBank/DDBJ databases">
        <authorList>
            <person name="Cucini C."/>
            <person name="Frati F."/>
        </authorList>
    </citation>
    <scope>NUCLEOTIDE SEQUENCE [LARGE SCALE GENOMIC DNA]</scope>
</reference>
<keyword evidence="1" id="KW-1133">Transmembrane helix</keyword>
<evidence type="ECO:0000313" key="2">
    <source>
        <dbReference type="EMBL" id="CAL8068318.1"/>
    </source>
</evidence>
<dbReference type="Proteomes" id="UP001642540">
    <property type="component" value="Unassembled WGS sequence"/>
</dbReference>
<dbReference type="EMBL" id="CAXLJM020000001">
    <property type="protein sequence ID" value="CAL8068318.1"/>
    <property type="molecule type" value="Genomic_DNA"/>
</dbReference>
<keyword evidence="1" id="KW-0472">Membrane</keyword>
<name>A0ABP1PI06_9HEXA</name>